<dbReference type="InterPro" id="IPR003425">
    <property type="entry name" value="CCB3/YggT"/>
</dbReference>
<keyword evidence="2" id="KW-0812">Transmembrane</keyword>
<keyword evidence="2" id="KW-0472">Membrane</keyword>
<protein>
    <submittedName>
        <fullName evidence="3">YggT family protein</fullName>
    </submittedName>
</protein>
<evidence type="ECO:0000256" key="2">
    <source>
        <dbReference type="SAM" id="Phobius"/>
    </source>
</evidence>
<sequence length="84" mass="9727">MLIQFISWAFTTYETLIIIWAIMSWFPDARYSDLGRWVGSLVEPYVELFDRFIPPVGGLSFSVMAALMVLYLVQNFLMRLLVGV</sequence>
<reference evidence="3" key="1">
    <citation type="submission" date="2020-04" db="EMBL/GenBank/DDBJ databases">
        <title>Deep metagenomics examines the oral microbiome during advanced dental caries in children, revealing novel taxa and co-occurrences with host molecules.</title>
        <authorList>
            <person name="Baker J.L."/>
            <person name="Morton J.T."/>
            <person name="Dinis M."/>
            <person name="Alvarez R."/>
            <person name="Tran N.C."/>
            <person name="Knight R."/>
            <person name="Edlund A."/>
        </authorList>
    </citation>
    <scope>NUCLEOTIDE SEQUENCE</scope>
    <source>
        <strain evidence="3">JCVI_23_bin.16</strain>
    </source>
</reference>
<comment type="similarity">
    <text evidence="1">Belongs to the YggT family.</text>
</comment>
<proteinExistence type="inferred from homology"/>
<feature type="transmembrane region" description="Helical" evidence="2">
    <location>
        <begin position="5"/>
        <end position="26"/>
    </location>
</feature>
<evidence type="ECO:0000256" key="1">
    <source>
        <dbReference type="ARBA" id="ARBA00010894"/>
    </source>
</evidence>
<name>A0A929QUF5_ABIDE</name>
<dbReference type="GO" id="GO:0016020">
    <property type="term" value="C:membrane"/>
    <property type="evidence" value="ECO:0007669"/>
    <property type="project" value="InterPro"/>
</dbReference>
<dbReference type="AlphaFoldDB" id="A0A929QUF5"/>
<dbReference type="PANTHER" id="PTHR33219">
    <property type="entry name" value="YLMG HOMOLOG PROTEIN 2, CHLOROPLASTIC"/>
    <property type="match status" value="1"/>
</dbReference>
<keyword evidence="2" id="KW-1133">Transmembrane helix</keyword>
<dbReference type="Pfam" id="PF02325">
    <property type="entry name" value="CCB3_YggT"/>
    <property type="match status" value="1"/>
</dbReference>
<feature type="transmembrane region" description="Helical" evidence="2">
    <location>
        <begin position="52"/>
        <end position="73"/>
    </location>
</feature>
<evidence type="ECO:0000313" key="4">
    <source>
        <dbReference type="Proteomes" id="UP000757900"/>
    </source>
</evidence>
<evidence type="ECO:0000313" key="3">
    <source>
        <dbReference type="EMBL" id="MBF0935527.1"/>
    </source>
</evidence>
<accession>A0A929QUF5</accession>
<dbReference type="Proteomes" id="UP000757900">
    <property type="component" value="Unassembled WGS sequence"/>
</dbReference>
<comment type="caution">
    <text evidence="3">The sequence shown here is derived from an EMBL/GenBank/DDBJ whole genome shotgun (WGS) entry which is preliminary data.</text>
</comment>
<gene>
    <name evidence="3" type="ORF">HXK00_07815</name>
</gene>
<dbReference type="PANTHER" id="PTHR33219:SF14">
    <property type="entry name" value="PROTEIN COFACTOR ASSEMBLY OF COMPLEX C SUBUNIT B CCB3, CHLOROPLASTIC-RELATED"/>
    <property type="match status" value="1"/>
</dbReference>
<organism evidence="3 4">
    <name type="scientific">Abiotrophia defectiva</name>
    <name type="common">Streptococcus defectivus</name>
    <dbReference type="NCBI Taxonomy" id="46125"/>
    <lineage>
        <taxon>Bacteria</taxon>
        <taxon>Bacillati</taxon>
        <taxon>Bacillota</taxon>
        <taxon>Bacilli</taxon>
        <taxon>Lactobacillales</taxon>
        <taxon>Aerococcaceae</taxon>
        <taxon>Abiotrophia</taxon>
    </lineage>
</organism>
<dbReference type="EMBL" id="JABZFV010000267">
    <property type="protein sequence ID" value="MBF0935527.1"/>
    <property type="molecule type" value="Genomic_DNA"/>
</dbReference>